<feature type="transmembrane region" description="Helical" evidence="7">
    <location>
        <begin position="12"/>
        <end position="37"/>
    </location>
</feature>
<dbReference type="Pfam" id="PF04290">
    <property type="entry name" value="DctQ"/>
    <property type="match status" value="1"/>
</dbReference>
<proteinExistence type="inferred from homology"/>
<dbReference type="RefSeq" id="WP_284487264.1">
    <property type="nucleotide sequence ID" value="NZ_JASNJE010000035.1"/>
</dbReference>
<accession>A0ABT7FJP1</accession>
<feature type="transmembrane region" description="Helical" evidence="7">
    <location>
        <begin position="137"/>
        <end position="160"/>
    </location>
</feature>
<keyword evidence="4 7" id="KW-0812">Transmembrane</keyword>
<evidence type="ECO:0000256" key="4">
    <source>
        <dbReference type="ARBA" id="ARBA00022692"/>
    </source>
</evidence>
<organism evidence="9 10">
    <name type="scientific">Sedimentitalea xiamensis</name>
    <dbReference type="NCBI Taxonomy" id="3050037"/>
    <lineage>
        <taxon>Bacteria</taxon>
        <taxon>Pseudomonadati</taxon>
        <taxon>Pseudomonadota</taxon>
        <taxon>Alphaproteobacteria</taxon>
        <taxon>Rhodobacterales</taxon>
        <taxon>Paracoccaceae</taxon>
        <taxon>Sedimentitalea</taxon>
    </lineage>
</organism>
<keyword evidence="6 7" id="KW-0472">Membrane</keyword>
<sequence>MFHAETQGRSGISAAVAWAVTLWALLGGLVLLAVVTINVLSVVGGVVWKPFPGDFELTEIGVAVAVFAFLPYCQLTDANVTADIFTARASPRALALLRAMASLLAFGFAALLVWRMYLGMIDQKTYGYVTAILQVPIWWGFVPILVSLALLVAAALITFFESSREVRA</sequence>
<evidence type="ECO:0000256" key="2">
    <source>
        <dbReference type="ARBA" id="ARBA00022448"/>
    </source>
</evidence>
<feature type="transmembrane region" description="Helical" evidence="7">
    <location>
        <begin position="96"/>
        <end position="117"/>
    </location>
</feature>
<evidence type="ECO:0000256" key="6">
    <source>
        <dbReference type="ARBA" id="ARBA00023136"/>
    </source>
</evidence>
<evidence type="ECO:0000256" key="7">
    <source>
        <dbReference type="RuleBase" id="RU369079"/>
    </source>
</evidence>
<keyword evidence="7" id="KW-0997">Cell inner membrane</keyword>
<feature type="transmembrane region" description="Helical" evidence="7">
    <location>
        <begin position="57"/>
        <end position="75"/>
    </location>
</feature>
<evidence type="ECO:0000313" key="9">
    <source>
        <dbReference type="EMBL" id="MDK3075336.1"/>
    </source>
</evidence>
<name>A0ABT7FJP1_9RHOB</name>
<dbReference type="Proteomes" id="UP001227126">
    <property type="component" value="Unassembled WGS sequence"/>
</dbReference>
<comment type="similarity">
    <text evidence="7">Belongs to the TRAP transporter small permease family.</text>
</comment>
<dbReference type="EMBL" id="JASNJE010000035">
    <property type="protein sequence ID" value="MDK3075336.1"/>
    <property type="molecule type" value="Genomic_DNA"/>
</dbReference>
<evidence type="ECO:0000256" key="5">
    <source>
        <dbReference type="ARBA" id="ARBA00022989"/>
    </source>
</evidence>
<comment type="function">
    <text evidence="7">Part of the tripartite ATP-independent periplasmic (TRAP) transport system.</text>
</comment>
<keyword evidence="5 7" id="KW-1133">Transmembrane helix</keyword>
<keyword evidence="10" id="KW-1185">Reference proteome</keyword>
<reference evidence="9 10" key="1">
    <citation type="submission" date="2023-05" db="EMBL/GenBank/DDBJ databases">
        <title>Sedimentitalea sp. nov. JM2-8.</title>
        <authorList>
            <person name="Huang J."/>
        </authorList>
    </citation>
    <scope>NUCLEOTIDE SEQUENCE [LARGE SCALE GENOMIC DNA]</scope>
    <source>
        <strain evidence="9 10">JM2-8</strain>
    </source>
</reference>
<comment type="caution">
    <text evidence="9">The sequence shown here is derived from an EMBL/GenBank/DDBJ whole genome shotgun (WGS) entry which is preliminary data.</text>
</comment>
<protein>
    <recommendedName>
        <fullName evidence="7">TRAP transporter small permease protein</fullName>
    </recommendedName>
</protein>
<feature type="domain" description="Tripartite ATP-independent periplasmic transporters DctQ component" evidence="8">
    <location>
        <begin position="42"/>
        <end position="163"/>
    </location>
</feature>
<evidence type="ECO:0000313" key="10">
    <source>
        <dbReference type="Proteomes" id="UP001227126"/>
    </source>
</evidence>
<evidence type="ECO:0000256" key="3">
    <source>
        <dbReference type="ARBA" id="ARBA00022475"/>
    </source>
</evidence>
<comment type="subcellular location">
    <subcellularLocation>
        <location evidence="7">Cell inner membrane</location>
        <topology evidence="7">Multi-pass membrane protein</topology>
    </subcellularLocation>
    <subcellularLocation>
        <location evidence="1">Cell membrane</location>
        <topology evidence="1">Multi-pass membrane protein</topology>
    </subcellularLocation>
</comment>
<comment type="subunit">
    <text evidence="7">The complex comprises the extracytoplasmic solute receptor protein and the two transmembrane proteins.</text>
</comment>
<gene>
    <name evidence="9" type="ORF">QO034_19845</name>
</gene>
<dbReference type="InterPro" id="IPR055348">
    <property type="entry name" value="DctQ"/>
</dbReference>
<keyword evidence="2 7" id="KW-0813">Transport</keyword>
<keyword evidence="3" id="KW-1003">Cell membrane</keyword>
<evidence type="ECO:0000256" key="1">
    <source>
        <dbReference type="ARBA" id="ARBA00004651"/>
    </source>
</evidence>
<evidence type="ECO:0000259" key="8">
    <source>
        <dbReference type="Pfam" id="PF04290"/>
    </source>
</evidence>